<evidence type="ECO:0000256" key="6">
    <source>
        <dbReference type="SAM" id="MobiDB-lite"/>
    </source>
</evidence>
<feature type="region of interest" description="Disordered" evidence="6">
    <location>
        <begin position="1"/>
        <end position="302"/>
    </location>
</feature>
<dbReference type="GO" id="GO:0006364">
    <property type="term" value="P:rRNA processing"/>
    <property type="evidence" value="ECO:0007669"/>
    <property type="project" value="TreeGrafter"/>
</dbReference>
<evidence type="ECO:0000256" key="3">
    <source>
        <dbReference type="ARBA" id="ARBA00022801"/>
    </source>
</evidence>
<feature type="compositionally biased region" description="Acidic residues" evidence="6">
    <location>
        <begin position="97"/>
        <end position="126"/>
    </location>
</feature>
<dbReference type="InterPro" id="IPR019307">
    <property type="entry name" value="RNA-bd_AU-1/RNase_E/G"/>
</dbReference>
<proteinExistence type="predicted"/>
<sequence length="731" mass="79377">MDNSELDTAGASASDTAATETPAPAAASTETPAPAAASTPQTGGLIDAGDAAAQTAESGEPGDDDIADPTLRPATRKRRRGSRGGKNRKKPRPVGEAGDDAADSEFDDDDDDFDDEGGDDTAETETTDLPAVAARPARAPRAPRPTPGRVAAEVSSASDELPELPERMSEGRPSAEAADKALVRRPQIGDTRPSSAVAQPVAAAGQGQGQGQRAKAKGPRAASTPKADGGRPAATLSTEDEAEASTNEGEAAKKKRRRGGKSRSGGGTGQGRPDQGRAEQGRPEQGGPELDPDVLERRRGRERNGRPIGRYLMCVQVRPNLTQVAVLEGRTLIEHYTSRPADDVSQIHGNIYVGKVQNVLPGMEAAFVDIGTPKNAVLYRGDVQYDAEDIVEKSKKEEPRIEQMLRSKQLIVCQVTKNPIGAKGARLTQEVSLPGRFVVLIPHSKTYGISKRLPDDVRKRLRNILDRVKPGEHGLIVRTAAENATEHELRADMTRLLDQWNVIEAKAKKAGGPALLYREPELAVRVIREEFNVEYRGVVIDDGRLHEDVRGYVEAFNPELADRIEHFDAAEDGLPLFERFHIHEQLHKALDRKVWLPSGGSLIIEHTEALTVIDVNTGKNVGTSNLEETVYRNNLEAAEEVAKQLRLRDIGGIVVIDFIDMEIKDNRRKVVDAFRHALARDKTRTQVFDISELGLVEMTRKRIGEGLLVNFADQCPNCEGRGVKIDFALFE</sequence>
<evidence type="ECO:0000313" key="8">
    <source>
        <dbReference type="EMBL" id="CAB4364956.1"/>
    </source>
</evidence>
<keyword evidence="3" id="KW-0378">Hydrolase</keyword>
<dbReference type="InterPro" id="IPR012340">
    <property type="entry name" value="NA-bd_OB-fold"/>
</dbReference>
<feature type="compositionally biased region" description="Basic residues" evidence="6">
    <location>
        <begin position="74"/>
        <end position="92"/>
    </location>
</feature>
<dbReference type="GO" id="GO:0005737">
    <property type="term" value="C:cytoplasm"/>
    <property type="evidence" value="ECO:0007669"/>
    <property type="project" value="TreeGrafter"/>
</dbReference>
<feature type="compositionally biased region" description="Low complexity" evidence="6">
    <location>
        <begin position="7"/>
        <end position="40"/>
    </location>
</feature>
<evidence type="ECO:0000256" key="1">
    <source>
        <dbReference type="ARBA" id="ARBA00001946"/>
    </source>
</evidence>
<dbReference type="Pfam" id="PF10150">
    <property type="entry name" value="RNase_E_G"/>
    <property type="match status" value="1"/>
</dbReference>
<gene>
    <name evidence="9" type="ORF">UFOPK2656_02912</name>
    <name evidence="10" type="ORF">UFOPK3651_02542</name>
    <name evidence="11" type="ORF">UFOPK3931_01689</name>
    <name evidence="8" type="ORF">UFOPK4189_02713</name>
</gene>
<dbReference type="PANTHER" id="PTHR30001:SF0">
    <property type="entry name" value="RIBONUCLEASE G"/>
    <property type="match status" value="1"/>
</dbReference>
<feature type="domain" description="RNA-binding protein AU-1/Ribonuclease E/G" evidence="7">
    <location>
        <begin position="432"/>
        <end position="702"/>
    </location>
</feature>
<comment type="cofactor">
    <cofactor evidence="1">
        <name>Mg(2+)</name>
        <dbReference type="ChEBI" id="CHEBI:18420"/>
    </cofactor>
</comment>
<dbReference type="GO" id="GO:0004540">
    <property type="term" value="F:RNA nuclease activity"/>
    <property type="evidence" value="ECO:0007669"/>
    <property type="project" value="InterPro"/>
</dbReference>
<dbReference type="NCBIfam" id="TIGR00757">
    <property type="entry name" value="RNaseEG"/>
    <property type="match status" value="1"/>
</dbReference>
<evidence type="ECO:0000259" key="7">
    <source>
        <dbReference type="Pfam" id="PF10150"/>
    </source>
</evidence>
<feature type="compositionally biased region" description="Low complexity" evidence="6">
    <location>
        <begin position="192"/>
        <end position="205"/>
    </location>
</feature>
<dbReference type="Gene3D" id="2.40.50.140">
    <property type="entry name" value="Nucleic acid-binding proteins"/>
    <property type="match status" value="1"/>
</dbReference>
<evidence type="ECO:0000313" key="11">
    <source>
        <dbReference type="EMBL" id="CAB4994352.1"/>
    </source>
</evidence>
<keyword evidence="4" id="KW-0460">Magnesium</keyword>
<dbReference type="PANTHER" id="PTHR30001">
    <property type="entry name" value="RIBONUCLEASE"/>
    <property type="match status" value="1"/>
</dbReference>
<dbReference type="GO" id="GO:0046872">
    <property type="term" value="F:metal ion binding"/>
    <property type="evidence" value="ECO:0007669"/>
    <property type="project" value="UniProtKB-KW"/>
</dbReference>
<dbReference type="EMBL" id="CAESGF010000021">
    <property type="protein sequence ID" value="CAB4364956.1"/>
    <property type="molecule type" value="Genomic_DNA"/>
</dbReference>
<dbReference type="EMBL" id="CAEZYF010000025">
    <property type="protein sequence ID" value="CAB4741144.1"/>
    <property type="molecule type" value="Genomic_DNA"/>
</dbReference>
<evidence type="ECO:0000256" key="5">
    <source>
        <dbReference type="ARBA" id="ARBA00022884"/>
    </source>
</evidence>
<name>A0A6J7NUR8_9ZZZZ</name>
<keyword evidence="2" id="KW-0479">Metal-binding</keyword>
<reference evidence="11" key="1">
    <citation type="submission" date="2020-05" db="EMBL/GenBank/DDBJ databases">
        <authorList>
            <person name="Chiriac C."/>
            <person name="Salcher M."/>
            <person name="Ghai R."/>
            <person name="Kavagutti S V."/>
        </authorList>
    </citation>
    <scope>NUCLEOTIDE SEQUENCE</scope>
</reference>
<evidence type="ECO:0000256" key="4">
    <source>
        <dbReference type="ARBA" id="ARBA00022842"/>
    </source>
</evidence>
<evidence type="ECO:0000313" key="10">
    <source>
        <dbReference type="EMBL" id="CAB4946362.1"/>
    </source>
</evidence>
<organism evidence="11">
    <name type="scientific">freshwater metagenome</name>
    <dbReference type="NCBI Taxonomy" id="449393"/>
    <lineage>
        <taxon>unclassified sequences</taxon>
        <taxon>metagenomes</taxon>
        <taxon>ecological metagenomes</taxon>
    </lineage>
</organism>
<evidence type="ECO:0000256" key="2">
    <source>
        <dbReference type="ARBA" id="ARBA00022723"/>
    </source>
</evidence>
<accession>A0A6J7NUR8</accession>
<dbReference type="SUPFAM" id="SSF50249">
    <property type="entry name" value="Nucleic acid-binding proteins"/>
    <property type="match status" value="1"/>
</dbReference>
<feature type="compositionally biased region" description="Low complexity" evidence="6">
    <location>
        <begin position="127"/>
        <end position="140"/>
    </location>
</feature>
<dbReference type="EMBL" id="CAFBOL010000043">
    <property type="protein sequence ID" value="CAB4994352.1"/>
    <property type="molecule type" value="Genomic_DNA"/>
</dbReference>
<dbReference type="EMBL" id="CAFBMT010000017">
    <property type="protein sequence ID" value="CAB4946362.1"/>
    <property type="molecule type" value="Genomic_DNA"/>
</dbReference>
<dbReference type="CDD" id="cd04453">
    <property type="entry name" value="S1_RNase_E"/>
    <property type="match status" value="1"/>
</dbReference>
<dbReference type="GO" id="GO:0016787">
    <property type="term" value="F:hydrolase activity"/>
    <property type="evidence" value="ECO:0007669"/>
    <property type="project" value="UniProtKB-KW"/>
</dbReference>
<dbReference type="AlphaFoldDB" id="A0A6J7NUR8"/>
<keyword evidence="5" id="KW-0694">RNA-binding</keyword>
<dbReference type="InterPro" id="IPR004659">
    <property type="entry name" value="RNase_E/G"/>
</dbReference>
<evidence type="ECO:0000313" key="9">
    <source>
        <dbReference type="EMBL" id="CAB4741144.1"/>
    </source>
</evidence>
<protein>
    <submittedName>
        <fullName evidence="11">Unannotated protein</fullName>
    </submittedName>
</protein>
<dbReference type="GO" id="GO:0003723">
    <property type="term" value="F:RNA binding"/>
    <property type="evidence" value="ECO:0007669"/>
    <property type="project" value="UniProtKB-KW"/>
</dbReference>